<proteinExistence type="predicted"/>
<name>A0ABQ3Z8B5_9ACTN</name>
<keyword evidence="4" id="KW-1185">Reference proteome</keyword>
<feature type="transmembrane region" description="Helical" evidence="1">
    <location>
        <begin position="99"/>
        <end position="122"/>
    </location>
</feature>
<feature type="transmembrane region" description="Helical" evidence="1">
    <location>
        <begin position="18"/>
        <end position="39"/>
    </location>
</feature>
<reference evidence="3 4" key="1">
    <citation type="submission" date="2021-01" db="EMBL/GenBank/DDBJ databases">
        <title>Whole genome shotgun sequence of Actinoplanes durhamensis NBRC 14914.</title>
        <authorList>
            <person name="Komaki H."/>
            <person name="Tamura T."/>
        </authorList>
    </citation>
    <scope>NUCLEOTIDE SEQUENCE [LARGE SCALE GENOMIC DNA]</scope>
    <source>
        <strain evidence="3 4">NBRC 14914</strain>
    </source>
</reference>
<dbReference type="PROSITE" id="PS50112">
    <property type="entry name" value="PAS"/>
    <property type="match status" value="1"/>
</dbReference>
<dbReference type="SUPFAM" id="SSF55785">
    <property type="entry name" value="PYP-like sensor domain (PAS domain)"/>
    <property type="match status" value="1"/>
</dbReference>
<feature type="domain" description="PAS" evidence="2">
    <location>
        <begin position="390"/>
        <end position="459"/>
    </location>
</feature>
<feature type="transmembrane region" description="Helical" evidence="1">
    <location>
        <begin position="74"/>
        <end position="93"/>
    </location>
</feature>
<keyword evidence="1" id="KW-0472">Membrane</keyword>
<evidence type="ECO:0000313" key="4">
    <source>
        <dbReference type="Proteomes" id="UP000637628"/>
    </source>
</evidence>
<comment type="caution">
    <text evidence="3">The sequence shown here is derived from an EMBL/GenBank/DDBJ whole genome shotgun (WGS) entry which is preliminary data.</text>
</comment>
<protein>
    <recommendedName>
        <fullName evidence="2">PAS domain-containing protein</fullName>
    </recommendedName>
</protein>
<dbReference type="InterPro" id="IPR035965">
    <property type="entry name" value="PAS-like_dom_sf"/>
</dbReference>
<sequence>MAIIIGVRWHKPARLGPWVLIAASVASLAVGDIFYAINADDVAETFYLSMFLLVAAALMQFTRFGSLLGDRSRLIDLLAASCTTLLVIWVFLIGDQGQIGKISAADVIGDLVLIAVAVRLVLAAGRNASAALLLSGSIGMLASDILYSMMPGTYTEIGYIILYVTWGLAALHPSMKRLTDPMPPDPAQWRGHWAVLLCASVATPPVVLLIEALNGGVKDGVVIAVVGGLTLLLTITRLADSVMQNSRAAAREHALRTASGTLVAAADQPAVQEGVRAAVAQLMPAASVRDVLFATDDRKLAEAGLSTEPPASSPRSRSWLVKEDDLYGTMVCPLWLEPMAVARPNGGALIVTARRDVLAVTRDALEVLAGQAAMALDRIMLVEAVGRRDSDQYLRTVISNTADLMLVIDEDQRIRYASPALRTLLGSTELSPLATFTDLVHPDDQGPVRRAFYSSGDGKLFCALRRSDQSQVLVEATYRDLREDRLVQGYVVTMRNVTEGHDPVEQHPHLENVDELPAWVNRRSAQHKFRY</sequence>
<feature type="transmembrane region" description="Helical" evidence="1">
    <location>
        <begin position="45"/>
        <end position="62"/>
    </location>
</feature>
<dbReference type="Proteomes" id="UP000637628">
    <property type="component" value="Unassembled WGS sequence"/>
</dbReference>
<feature type="transmembrane region" description="Helical" evidence="1">
    <location>
        <begin position="193"/>
        <end position="214"/>
    </location>
</feature>
<dbReference type="Pfam" id="PF13188">
    <property type="entry name" value="PAS_8"/>
    <property type="match status" value="1"/>
</dbReference>
<feature type="transmembrane region" description="Helical" evidence="1">
    <location>
        <begin position="153"/>
        <end position="172"/>
    </location>
</feature>
<dbReference type="InterPro" id="IPR000014">
    <property type="entry name" value="PAS"/>
</dbReference>
<evidence type="ECO:0000313" key="3">
    <source>
        <dbReference type="EMBL" id="GIE06073.1"/>
    </source>
</evidence>
<dbReference type="RefSeq" id="WP_239132981.1">
    <property type="nucleotide sequence ID" value="NZ_BAAATX010000042.1"/>
</dbReference>
<keyword evidence="1" id="KW-1133">Transmembrane helix</keyword>
<gene>
    <name evidence="3" type="ORF">Adu01nite_74230</name>
</gene>
<accession>A0ABQ3Z8B5</accession>
<dbReference type="SMART" id="SM00091">
    <property type="entry name" value="PAS"/>
    <property type="match status" value="1"/>
</dbReference>
<evidence type="ECO:0000256" key="1">
    <source>
        <dbReference type="SAM" id="Phobius"/>
    </source>
</evidence>
<feature type="transmembrane region" description="Helical" evidence="1">
    <location>
        <begin position="220"/>
        <end position="239"/>
    </location>
</feature>
<organism evidence="3 4">
    <name type="scientific">Paractinoplanes durhamensis</name>
    <dbReference type="NCBI Taxonomy" id="113563"/>
    <lineage>
        <taxon>Bacteria</taxon>
        <taxon>Bacillati</taxon>
        <taxon>Actinomycetota</taxon>
        <taxon>Actinomycetes</taxon>
        <taxon>Micromonosporales</taxon>
        <taxon>Micromonosporaceae</taxon>
        <taxon>Paractinoplanes</taxon>
    </lineage>
</organism>
<dbReference type="NCBIfam" id="TIGR00229">
    <property type="entry name" value="sensory_box"/>
    <property type="match status" value="1"/>
</dbReference>
<dbReference type="Gene3D" id="3.30.450.20">
    <property type="entry name" value="PAS domain"/>
    <property type="match status" value="1"/>
</dbReference>
<dbReference type="EMBL" id="BOML01000059">
    <property type="protein sequence ID" value="GIE06073.1"/>
    <property type="molecule type" value="Genomic_DNA"/>
</dbReference>
<evidence type="ECO:0000259" key="2">
    <source>
        <dbReference type="PROSITE" id="PS50112"/>
    </source>
</evidence>
<keyword evidence="1" id="KW-0812">Transmembrane</keyword>
<dbReference type="CDD" id="cd00130">
    <property type="entry name" value="PAS"/>
    <property type="match status" value="1"/>
</dbReference>